<evidence type="ECO:0000256" key="1">
    <source>
        <dbReference type="SAM" id="Phobius"/>
    </source>
</evidence>
<keyword evidence="1" id="KW-1133">Transmembrane helix</keyword>
<evidence type="ECO:0000313" key="3">
    <source>
        <dbReference type="Proteomes" id="UP000629963"/>
    </source>
</evidence>
<dbReference type="EMBL" id="JACRUJ010000001">
    <property type="protein sequence ID" value="MBC5840508.1"/>
    <property type="molecule type" value="Genomic_DNA"/>
</dbReference>
<accession>A0ABR7J505</accession>
<sequence length="88" mass="10026">MSILFCCFLILSILGFVSTGYDKNLAKKRKRRIPEKTLLSIAALGGSFGVGIAMLLFRHKTAKATFLWKYFGVLLLQIFFIYFLLTLK</sequence>
<keyword evidence="1" id="KW-0472">Membrane</keyword>
<dbReference type="Pfam" id="PF06961">
    <property type="entry name" value="DUF1294"/>
    <property type="match status" value="1"/>
</dbReference>
<feature type="transmembrane region" description="Helical" evidence="1">
    <location>
        <begin position="66"/>
        <end position="85"/>
    </location>
</feature>
<comment type="caution">
    <text evidence="2">The sequence shown here is derived from an EMBL/GenBank/DDBJ whole genome shotgun (WGS) entry which is preliminary data.</text>
</comment>
<proteinExistence type="predicted"/>
<keyword evidence="3" id="KW-1185">Reference proteome</keyword>
<gene>
    <name evidence="2" type="ORF">H8R23_03740</name>
</gene>
<evidence type="ECO:0000313" key="2">
    <source>
        <dbReference type="EMBL" id="MBC5840508.1"/>
    </source>
</evidence>
<dbReference type="InterPro" id="IPR010718">
    <property type="entry name" value="DUF1294"/>
</dbReference>
<organism evidence="2 3">
    <name type="scientific">Flavobacterium kayseriense</name>
    <dbReference type="NCBI Taxonomy" id="2764714"/>
    <lineage>
        <taxon>Bacteria</taxon>
        <taxon>Pseudomonadati</taxon>
        <taxon>Bacteroidota</taxon>
        <taxon>Flavobacteriia</taxon>
        <taxon>Flavobacteriales</taxon>
        <taxon>Flavobacteriaceae</taxon>
        <taxon>Flavobacterium</taxon>
    </lineage>
</organism>
<dbReference type="InterPro" id="IPR012156">
    <property type="entry name" value="Cold_shock_CspA"/>
</dbReference>
<name>A0ABR7J505_9FLAO</name>
<feature type="transmembrane region" description="Helical" evidence="1">
    <location>
        <begin position="38"/>
        <end position="57"/>
    </location>
</feature>
<protein>
    <submittedName>
        <fullName evidence="2">DUF1294 domain-containing protein</fullName>
    </submittedName>
</protein>
<reference evidence="2 3" key="1">
    <citation type="submission" date="2020-08" db="EMBL/GenBank/DDBJ databases">
        <title>Description of novel Flavobacterium F-380 isolate.</title>
        <authorList>
            <person name="Saticioglu I.B."/>
            <person name="Duman M."/>
            <person name="Altun S."/>
        </authorList>
    </citation>
    <scope>NUCLEOTIDE SEQUENCE [LARGE SCALE GENOMIC DNA]</scope>
    <source>
        <strain evidence="2 3">F-380</strain>
    </source>
</reference>
<keyword evidence="1" id="KW-0812">Transmembrane</keyword>
<dbReference type="Proteomes" id="UP000629963">
    <property type="component" value="Unassembled WGS sequence"/>
</dbReference>
<dbReference type="PIRSF" id="PIRSF002599">
    <property type="entry name" value="Cold_shock_A"/>
    <property type="match status" value="1"/>
</dbReference>
<dbReference type="RefSeq" id="WP_187009076.1">
    <property type="nucleotide sequence ID" value="NZ_JACRUI010000001.1"/>
</dbReference>